<evidence type="ECO:0000256" key="2">
    <source>
        <dbReference type="SAM" id="SignalP"/>
    </source>
</evidence>
<dbReference type="PANTHER" id="PTHR30006">
    <property type="entry name" value="THIAMINE-BINDING PERIPLASMIC PROTEIN-RELATED"/>
    <property type="match status" value="1"/>
</dbReference>
<organism evidence="3 4">
    <name type="scientific">Cellulomonas xylanilytica</name>
    <dbReference type="NCBI Taxonomy" id="233583"/>
    <lineage>
        <taxon>Bacteria</taxon>
        <taxon>Bacillati</taxon>
        <taxon>Actinomycetota</taxon>
        <taxon>Actinomycetes</taxon>
        <taxon>Micrococcales</taxon>
        <taxon>Cellulomonadaceae</taxon>
        <taxon>Cellulomonas</taxon>
    </lineage>
</organism>
<evidence type="ECO:0000256" key="1">
    <source>
        <dbReference type="ARBA" id="ARBA00022729"/>
    </source>
</evidence>
<keyword evidence="1 2" id="KW-0732">Signal</keyword>
<dbReference type="CDD" id="cd13545">
    <property type="entry name" value="PBP2_TbpA"/>
    <property type="match status" value="1"/>
</dbReference>
<sequence>MARIHSLIAVVGIAALAGCSAIGSDDPAPSASAGTVTLVTHDSFALSDGLLDAFEEESGLTVEVVQPGDGGALVNQLVLTKDAPLGDLVFGIDNSFASRAVDEGVVAPTDLPDAYGGALVPVDYGDVCVNVDHAWFAEKGLAEPVTLEDLTKPEYKDLLVVPNAVTSSPGLSFLLATVGAFGEDGWVDYWTALKDNGLKVADGWSDAYFTDFSGGGGGGPRPIVLSYASSPPSTVPEGGTEPTTGALLGTCFRQTEYAGVLEGAANPDGAQELLDFLLSDEVQEDIPVSMYMYPVSRTATLPEAWTAFAPLATDPFEVSPEEISRNREAWLAVWSETVIG</sequence>
<name>A0A510V9L1_9CELL</name>
<dbReference type="Pfam" id="PF13343">
    <property type="entry name" value="SBP_bac_6"/>
    <property type="match status" value="1"/>
</dbReference>
<feature type="signal peptide" evidence="2">
    <location>
        <begin position="1"/>
        <end position="17"/>
    </location>
</feature>
<feature type="chain" id="PRO_5038830310" evidence="2">
    <location>
        <begin position="18"/>
        <end position="340"/>
    </location>
</feature>
<dbReference type="GO" id="GO:0030975">
    <property type="term" value="F:thiamine binding"/>
    <property type="evidence" value="ECO:0007669"/>
    <property type="project" value="InterPro"/>
</dbReference>
<comment type="caution">
    <text evidence="3">The sequence shown here is derived from an EMBL/GenBank/DDBJ whole genome shotgun (WGS) entry which is preliminary data.</text>
</comment>
<dbReference type="PANTHER" id="PTHR30006:SF2">
    <property type="entry name" value="ABC TRANSPORTER SUBSTRATE-BINDING PROTEIN"/>
    <property type="match status" value="1"/>
</dbReference>
<dbReference type="NCBIfam" id="TIGR01254">
    <property type="entry name" value="sfuA"/>
    <property type="match status" value="1"/>
</dbReference>
<dbReference type="PROSITE" id="PS51257">
    <property type="entry name" value="PROKAR_LIPOPROTEIN"/>
    <property type="match status" value="1"/>
</dbReference>
<dbReference type="EMBL" id="BJUB01000018">
    <property type="protein sequence ID" value="GEK23557.1"/>
    <property type="molecule type" value="Genomic_DNA"/>
</dbReference>
<dbReference type="SUPFAM" id="SSF53850">
    <property type="entry name" value="Periplasmic binding protein-like II"/>
    <property type="match status" value="1"/>
</dbReference>
<dbReference type="GO" id="GO:0030288">
    <property type="term" value="C:outer membrane-bounded periplasmic space"/>
    <property type="evidence" value="ECO:0007669"/>
    <property type="project" value="TreeGrafter"/>
</dbReference>
<dbReference type="RefSeq" id="WP_146931675.1">
    <property type="nucleotide sequence ID" value="NZ_BJUB01000018.1"/>
</dbReference>
<proteinExistence type="predicted"/>
<dbReference type="OrthoDB" id="5412681at2"/>
<dbReference type="AlphaFoldDB" id="A0A510V9L1"/>
<dbReference type="InterPro" id="IPR005948">
    <property type="entry name" value="ThiB-like"/>
</dbReference>
<evidence type="ECO:0000313" key="3">
    <source>
        <dbReference type="EMBL" id="GEK23557.1"/>
    </source>
</evidence>
<keyword evidence="4" id="KW-1185">Reference proteome</keyword>
<dbReference type="Gene3D" id="3.40.190.10">
    <property type="entry name" value="Periplasmic binding protein-like II"/>
    <property type="match status" value="2"/>
</dbReference>
<protein>
    <submittedName>
        <fullName evidence="3">Thiamine ABC transporter substrate-binding protein</fullName>
    </submittedName>
</protein>
<reference evidence="3 4" key="1">
    <citation type="submission" date="2019-07" db="EMBL/GenBank/DDBJ databases">
        <title>Whole genome shotgun sequence of Cellulomonas xylanilytica NBRC 101102.</title>
        <authorList>
            <person name="Hosoyama A."/>
            <person name="Uohara A."/>
            <person name="Ohji S."/>
            <person name="Ichikawa N."/>
        </authorList>
    </citation>
    <scope>NUCLEOTIDE SEQUENCE [LARGE SCALE GENOMIC DNA]</scope>
    <source>
        <strain evidence="3 4">NBRC 101102</strain>
    </source>
</reference>
<dbReference type="Proteomes" id="UP000321118">
    <property type="component" value="Unassembled WGS sequence"/>
</dbReference>
<dbReference type="GO" id="GO:0015888">
    <property type="term" value="P:thiamine transport"/>
    <property type="evidence" value="ECO:0007669"/>
    <property type="project" value="InterPro"/>
</dbReference>
<dbReference type="GO" id="GO:0030976">
    <property type="term" value="F:thiamine pyrophosphate binding"/>
    <property type="evidence" value="ECO:0007669"/>
    <property type="project" value="TreeGrafter"/>
</dbReference>
<evidence type="ECO:0000313" key="4">
    <source>
        <dbReference type="Proteomes" id="UP000321118"/>
    </source>
</evidence>
<gene>
    <name evidence="3" type="ORF">CXY01_40770</name>
</gene>
<accession>A0A510V9L1</accession>